<evidence type="ECO:0000259" key="1">
    <source>
        <dbReference type="Pfam" id="PF04986"/>
    </source>
</evidence>
<evidence type="ECO:0000313" key="4">
    <source>
        <dbReference type="EMBL" id="QHT65553.1"/>
    </source>
</evidence>
<feature type="domain" description="Transposase IS801/IS1294" evidence="1">
    <location>
        <begin position="141"/>
        <end position="314"/>
    </location>
</feature>
<dbReference type="PANTHER" id="PTHR37023:SF1">
    <property type="entry name" value="ISSOD25 TRANSPOSASE TNPA_ISSOD25"/>
    <property type="match status" value="1"/>
</dbReference>
<dbReference type="RefSeq" id="WP_162441535.1">
    <property type="nucleotide sequence ID" value="NZ_CP048222.1"/>
</dbReference>
<keyword evidence="7" id="KW-1185">Reference proteome</keyword>
<dbReference type="GO" id="GO:0003677">
    <property type="term" value="F:DNA binding"/>
    <property type="evidence" value="ECO:0007669"/>
    <property type="project" value="InterPro"/>
</dbReference>
<dbReference type="PANTHER" id="PTHR37023">
    <property type="entry name" value="TRANSPOSASE"/>
    <property type="match status" value="1"/>
</dbReference>
<evidence type="ECO:0000259" key="2">
    <source>
        <dbReference type="Pfam" id="PF14319"/>
    </source>
</evidence>
<dbReference type="NCBIfam" id="NF033538">
    <property type="entry name" value="transpos_IS91"/>
    <property type="match status" value="1"/>
</dbReference>
<dbReference type="Proteomes" id="UP000480178">
    <property type="component" value="Chromosome"/>
</dbReference>
<sequence>MKPALELAHILSAHLHEFMATHAVSAHKFSTLKAIEHCRTARLGGHIDACDSCGYLRISYNSCRNRHCPKCQTTNREKWIMQREADLLPVSYFHVVFTLPHSLNLLCLQYPQELYALLFKTAWSTINSFANNPKHLGAKTGMISILHTWGQNLSLHPHLHCIVPGGGISGSGHWKKARSTGKYLFPVKALSKVFRARYVSLLRSFLSANKAQVDNGLWKELFAKDWVVYCKRPFLGPAQVIEYLGRYTHKVAISNHRLQSIEDGKVSFAYKDYRQEAAKKTMSLEATEFIRRFSLHILPPKFVRIRHYGILSSKAKAHDLALARQDLRVATPEKRVSDWKSICKERLGYDIDLCPCCSKGRMREILRFEAARSPPDRAYLLSIALHLKTA</sequence>
<organism evidence="3 7">
    <name type="scientific">Rhodocytophaga rosea</name>
    <dbReference type="NCBI Taxonomy" id="2704465"/>
    <lineage>
        <taxon>Bacteria</taxon>
        <taxon>Pseudomonadati</taxon>
        <taxon>Bacteroidota</taxon>
        <taxon>Cytophagia</taxon>
        <taxon>Cytophagales</taxon>
        <taxon>Rhodocytophagaceae</taxon>
        <taxon>Rhodocytophaga</taxon>
    </lineage>
</organism>
<evidence type="ECO:0000313" key="5">
    <source>
        <dbReference type="EMBL" id="QHT65897.1"/>
    </source>
</evidence>
<accession>A0A6C0GC38</accession>
<dbReference type="InterPro" id="IPR054832">
    <property type="entry name" value="transpos_IS91"/>
</dbReference>
<name>A0A6C0GC38_9BACT</name>
<dbReference type="KEGG" id="rhoz:GXP67_04045"/>
<dbReference type="EMBL" id="CP048222">
    <property type="protein sequence ID" value="QHT68223.1"/>
    <property type="molecule type" value="Genomic_DNA"/>
</dbReference>
<dbReference type="KEGG" id="rhoz:GXP67_01535"/>
<dbReference type="KEGG" id="rhoz:GXP67_17025"/>
<dbReference type="Pfam" id="PF04986">
    <property type="entry name" value="Y2_Tnp"/>
    <property type="match status" value="1"/>
</dbReference>
<gene>
    <name evidence="3" type="ORF">GXP67_01535</name>
    <name evidence="4" type="ORF">GXP67_02175</name>
    <name evidence="5" type="ORF">GXP67_04045</name>
    <name evidence="6" type="ORF">GXP67_17025</name>
</gene>
<feature type="domain" description="Transposase zinc-binding" evidence="2">
    <location>
        <begin position="10"/>
        <end position="99"/>
    </location>
</feature>
<dbReference type="EMBL" id="CP048222">
    <property type="protein sequence ID" value="QHT65553.1"/>
    <property type="molecule type" value="Genomic_DNA"/>
</dbReference>
<dbReference type="Pfam" id="PF14319">
    <property type="entry name" value="Zn_Tnp_IS91"/>
    <property type="match status" value="1"/>
</dbReference>
<dbReference type="KEGG" id="rhoz:GXP67_02175"/>
<evidence type="ECO:0000313" key="6">
    <source>
        <dbReference type="EMBL" id="QHT68223.1"/>
    </source>
</evidence>
<dbReference type="GO" id="GO:0006313">
    <property type="term" value="P:DNA transposition"/>
    <property type="evidence" value="ECO:0007669"/>
    <property type="project" value="InterPro"/>
</dbReference>
<dbReference type="EMBL" id="CP048222">
    <property type="protein sequence ID" value="QHT65448.1"/>
    <property type="molecule type" value="Genomic_DNA"/>
</dbReference>
<dbReference type="InterPro" id="IPR007069">
    <property type="entry name" value="Transposase_32"/>
</dbReference>
<proteinExistence type="predicted"/>
<dbReference type="InterPro" id="IPR026889">
    <property type="entry name" value="Zn_Tnp"/>
</dbReference>
<reference evidence="3 7" key="1">
    <citation type="submission" date="2020-01" db="EMBL/GenBank/DDBJ databases">
        <authorList>
            <person name="Kim M.K."/>
        </authorList>
    </citation>
    <scope>NUCLEOTIDE SEQUENCE [LARGE SCALE GENOMIC DNA]</scope>
    <source>
        <strain evidence="3 7">172606-1</strain>
    </source>
</reference>
<protein>
    <submittedName>
        <fullName evidence="3">IS91 family transposase</fullName>
    </submittedName>
</protein>
<evidence type="ECO:0000313" key="3">
    <source>
        <dbReference type="EMBL" id="QHT65448.1"/>
    </source>
</evidence>
<dbReference type="EMBL" id="CP048222">
    <property type="protein sequence ID" value="QHT65897.1"/>
    <property type="molecule type" value="Genomic_DNA"/>
</dbReference>
<evidence type="ECO:0000313" key="7">
    <source>
        <dbReference type="Proteomes" id="UP000480178"/>
    </source>
</evidence>
<dbReference type="AlphaFoldDB" id="A0A6C0GC38"/>
<dbReference type="GO" id="GO:0004803">
    <property type="term" value="F:transposase activity"/>
    <property type="evidence" value="ECO:0007669"/>
    <property type="project" value="InterPro"/>
</dbReference>